<evidence type="ECO:0000313" key="2">
    <source>
        <dbReference type="Proteomes" id="UP001489719"/>
    </source>
</evidence>
<proteinExistence type="predicted"/>
<comment type="caution">
    <text evidence="1">The sequence shown here is derived from an EMBL/GenBank/DDBJ whole genome shotgun (WGS) entry which is preliminary data.</text>
</comment>
<dbReference type="EMBL" id="MU970035">
    <property type="protein sequence ID" value="KAK9326235.1"/>
    <property type="molecule type" value="Genomic_DNA"/>
</dbReference>
<protein>
    <submittedName>
        <fullName evidence="1">Nucleotide-diphospho-sugar transferase</fullName>
    </submittedName>
</protein>
<accession>A0ACC3TZJ6</accession>
<reference evidence="2" key="1">
    <citation type="journal article" date="2024" name="Front. Bioeng. Biotechnol.">
        <title>Genome-scale model development and genomic sequencing of the oleaginous clade Lipomyces.</title>
        <authorList>
            <person name="Czajka J.J."/>
            <person name="Han Y."/>
            <person name="Kim J."/>
            <person name="Mondo S.J."/>
            <person name="Hofstad B.A."/>
            <person name="Robles A."/>
            <person name="Haridas S."/>
            <person name="Riley R."/>
            <person name="LaButti K."/>
            <person name="Pangilinan J."/>
            <person name="Andreopoulos W."/>
            <person name="Lipzen A."/>
            <person name="Yan J."/>
            <person name="Wang M."/>
            <person name="Ng V."/>
            <person name="Grigoriev I.V."/>
            <person name="Spatafora J.W."/>
            <person name="Magnuson J.K."/>
            <person name="Baker S.E."/>
            <person name="Pomraning K.R."/>
        </authorList>
    </citation>
    <scope>NUCLEOTIDE SEQUENCE [LARGE SCALE GENOMIC DNA]</scope>
    <source>
        <strain evidence="2">CBS 10300</strain>
    </source>
</reference>
<dbReference type="Proteomes" id="UP001489719">
    <property type="component" value="Unassembled WGS sequence"/>
</dbReference>
<name>A0ACC3TZJ6_9ASCO</name>
<gene>
    <name evidence="1" type="ORF">V1517DRAFT_71561</name>
</gene>
<keyword evidence="1" id="KW-0808">Transferase</keyword>
<sequence length="408" mass="44610">MNSTPSPPDRINQILASTAPTALASATPAPRTIMCSPTSETLVTYLSLGVLPVPSSVSPTTAAIGFLVLWLIALSAVALGVLYIAILVIAHFPRDALPSENTYTTTTRSGAISGPRKLPHVREDPEDERQREEKVTVSVVVPAYNETERLPGMLNEAVDVLEGWQLAKSGEKATYEILVVDDGSQDKTADCALKFSAEKKVPEDRIRVCKLEKNRGKGGAVAHGMQRSRGDYIIFADADGASQFSDIKALHATLTSLTDSPASPAIALGSRAHMVKSEAVVKRSFVRNFLMYSLHTLLYVFGIRTIRDTQCGFKMFTRAAVAQIFPFMHNEGWIFDVEVLILAERKGVKVAEVPISWHEVPGSKMELARDSVRMAIDLVVIRCAYILGIYDDGRRAGRDKALKKKKEL</sequence>
<organism evidence="1 2">
    <name type="scientific">Lipomyces orientalis</name>
    <dbReference type="NCBI Taxonomy" id="1233043"/>
    <lineage>
        <taxon>Eukaryota</taxon>
        <taxon>Fungi</taxon>
        <taxon>Dikarya</taxon>
        <taxon>Ascomycota</taxon>
        <taxon>Saccharomycotina</taxon>
        <taxon>Lipomycetes</taxon>
        <taxon>Lipomycetales</taxon>
        <taxon>Lipomycetaceae</taxon>
        <taxon>Lipomyces</taxon>
    </lineage>
</organism>
<evidence type="ECO:0000313" key="1">
    <source>
        <dbReference type="EMBL" id="KAK9326235.1"/>
    </source>
</evidence>
<keyword evidence="2" id="KW-1185">Reference proteome</keyword>